<dbReference type="Proteomes" id="UP000273143">
    <property type="component" value="Chromosome"/>
</dbReference>
<dbReference type="EMBL" id="CP029822">
    <property type="protein sequence ID" value="AZS51880.1"/>
    <property type="molecule type" value="Genomic_DNA"/>
</dbReference>
<keyword evidence="1" id="KW-0812">Transmembrane</keyword>
<accession>A0A451EPY3</accession>
<evidence type="ECO:0000313" key="2">
    <source>
        <dbReference type="EMBL" id="AZS51880.1"/>
    </source>
</evidence>
<feature type="transmembrane region" description="Helical" evidence="1">
    <location>
        <begin position="179"/>
        <end position="198"/>
    </location>
</feature>
<reference evidence="3" key="1">
    <citation type="submission" date="2018-06" db="EMBL/GenBank/DDBJ databases">
        <title>Complete genome of Pseudomonas insecticola strain QZS01.</title>
        <authorList>
            <person name="Wang J."/>
            <person name="Su Q."/>
        </authorList>
    </citation>
    <scope>NUCLEOTIDE SEQUENCE [LARGE SCALE GENOMIC DNA]</scope>
    <source>
        <strain evidence="3">QZS01</strain>
    </source>
</reference>
<gene>
    <name evidence="2" type="ORF">DM558_14390</name>
</gene>
<dbReference type="RefSeq" id="WP_127164560.1">
    <property type="nucleotide sequence ID" value="NZ_CP029822.1"/>
</dbReference>
<feature type="transmembrane region" description="Helical" evidence="1">
    <location>
        <begin position="156"/>
        <end position="173"/>
    </location>
</feature>
<feature type="transmembrane region" description="Helical" evidence="1">
    <location>
        <begin position="102"/>
        <end position="135"/>
    </location>
</feature>
<sequence length="222" mass="25098">MHSDDNTQPNKVPKQIEKLIACPECDLLMVADKLSRKQQINCKRCGSLLNIYRNNMVTYSLSLVLTALILFIPASFLTILRIDILGHTQEASVWDSVLGLYHSGMATISVLVLMCGLAIPLVKLLCQLYVLLAIYFNKAKHSAIFYFKIYQELKEWGMLEIYLLGILVSIVKLHGMAELHIGMGLACFIMLLFVQVWLEVIMSPLQTWTLLGKINDHSKSAR</sequence>
<keyword evidence="3" id="KW-1185">Reference proteome</keyword>
<organism evidence="2 3">
    <name type="scientific">Entomomonas moraniae</name>
    <dbReference type="NCBI Taxonomy" id="2213226"/>
    <lineage>
        <taxon>Bacteria</taxon>
        <taxon>Pseudomonadati</taxon>
        <taxon>Pseudomonadota</taxon>
        <taxon>Gammaproteobacteria</taxon>
        <taxon>Pseudomonadales</taxon>
        <taxon>Pseudomonadaceae</taxon>
        <taxon>Entomomonas</taxon>
    </lineage>
</organism>
<dbReference type="AlphaFoldDB" id="A0A451EPY3"/>
<feature type="transmembrane region" description="Helical" evidence="1">
    <location>
        <begin position="57"/>
        <end position="82"/>
    </location>
</feature>
<keyword evidence="1" id="KW-0472">Membrane</keyword>
<dbReference type="KEGG" id="emo:DM558_14390"/>
<evidence type="ECO:0000313" key="3">
    <source>
        <dbReference type="Proteomes" id="UP000273143"/>
    </source>
</evidence>
<dbReference type="Pfam" id="PF04403">
    <property type="entry name" value="PqiA"/>
    <property type="match status" value="1"/>
</dbReference>
<dbReference type="InterPro" id="IPR007498">
    <property type="entry name" value="PqiA-like"/>
</dbReference>
<protein>
    <submittedName>
        <fullName evidence="2">Paraquat-inducible protein A</fullName>
    </submittedName>
</protein>
<name>A0A451EPY3_9GAMM</name>
<evidence type="ECO:0000256" key="1">
    <source>
        <dbReference type="SAM" id="Phobius"/>
    </source>
</evidence>
<proteinExistence type="predicted"/>
<keyword evidence="1" id="KW-1133">Transmembrane helix</keyword>